<dbReference type="SUPFAM" id="SSF53850">
    <property type="entry name" value="Periplasmic binding protein-like II"/>
    <property type="match status" value="1"/>
</dbReference>
<dbReference type="PROSITE" id="PS51318">
    <property type="entry name" value="TAT"/>
    <property type="match status" value="1"/>
</dbReference>
<evidence type="ECO:0000313" key="1">
    <source>
        <dbReference type="EMBL" id="GAA4025462.1"/>
    </source>
</evidence>
<dbReference type="Gene3D" id="3.40.190.10">
    <property type="entry name" value="Periplasmic binding protein-like II"/>
    <property type="match status" value="2"/>
</dbReference>
<dbReference type="InterPro" id="IPR011852">
    <property type="entry name" value="TRAP_TAXI"/>
</dbReference>
<evidence type="ECO:0000313" key="2">
    <source>
        <dbReference type="Proteomes" id="UP001501747"/>
    </source>
</evidence>
<reference evidence="2" key="1">
    <citation type="journal article" date="2019" name="Int. J. Syst. Evol. Microbiol.">
        <title>The Global Catalogue of Microorganisms (GCM) 10K type strain sequencing project: providing services to taxonomists for standard genome sequencing and annotation.</title>
        <authorList>
            <consortium name="The Broad Institute Genomics Platform"/>
            <consortium name="The Broad Institute Genome Sequencing Center for Infectious Disease"/>
            <person name="Wu L."/>
            <person name="Ma J."/>
        </authorList>
    </citation>
    <scope>NUCLEOTIDE SEQUENCE [LARGE SCALE GENOMIC DNA]</scope>
    <source>
        <strain evidence="2">JCM 17342</strain>
    </source>
</reference>
<dbReference type="NCBIfam" id="TIGR02122">
    <property type="entry name" value="TRAP_TAXI"/>
    <property type="match status" value="1"/>
</dbReference>
<dbReference type="Pfam" id="PF16868">
    <property type="entry name" value="NMT1_3"/>
    <property type="match status" value="1"/>
</dbReference>
<gene>
    <name evidence="1" type="ORF">GCM10022247_57740</name>
</gene>
<dbReference type="PANTHER" id="PTHR42941:SF1">
    <property type="entry name" value="SLL1037 PROTEIN"/>
    <property type="match status" value="1"/>
</dbReference>
<proteinExistence type="predicted"/>
<comment type="caution">
    <text evidence="1">The sequence shown here is derived from an EMBL/GenBank/DDBJ whole genome shotgun (WGS) entry which is preliminary data.</text>
</comment>
<dbReference type="PANTHER" id="PTHR42941">
    <property type="entry name" value="SLL1037 PROTEIN"/>
    <property type="match status" value="1"/>
</dbReference>
<dbReference type="EMBL" id="BAABAL010000019">
    <property type="protein sequence ID" value="GAA4025462.1"/>
    <property type="molecule type" value="Genomic_DNA"/>
</dbReference>
<organism evidence="1 2">
    <name type="scientific">Allokutzneria multivorans</name>
    <dbReference type="NCBI Taxonomy" id="1142134"/>
    <lineage>
        <taxon>Bacteria</taxon>
        <taxon>Bacillati</taxon>
        <taxon>Actinomycetota</taxon>
        <taxon>Actinomycetes</taxon>
        <taxon>Pseudonocardiales</taxon>
        <taxon>Pseudonocardiaceae</taxon>
        <taxon>Allokutzneria</taxon>
    </lineage>
</organism>
<dbReference type="InterPro" id="IPR006311">
    <property type="entry name" value="TAT_signal"/>
</dbReference>
<protein>
    <submittedName>
        <fullName evidence="1">TAXI family TRAP transporter solute-binding subunit</fullName>
    </submittedName>
</protein>
<dbReference type="Proteomes" id="UP001501747">
    <property type="component" value="Unassembled WGS sequence"/>
</dbReference>
<keyword evidence="2" id="KW-1185">Reference proteome</keyword>
<dbReference type="PROSITE" id="PS51257">
    <property type="entry name" value="PROKAR_LIPOPROTEIN"/>
    <property type="match status" value="1"/>
</dbReference>
<accession>A0ABP7TGZ0</accession>
<name>A0ABP7TGZ0_9PSEU</name>
<dbReference type="RefSeq" id="WP_344881452.1">
    <property type="nucleotide sequence ID" value="NZ_BAABAL010000019.1"/>
</dbReference>
<sequence>MLPRPLSRRTLIVAAGAGLLAACSAGCSPRRDPGIRELVLATGPDGAVFQKIGGAIATLLAKALPDIAVRALPSSASVQNLHLLNSGTAQLALSSLDAISEHPNTSIHGISAVGRLYDSFLHLVVPAAGPIRGFEDLDGKRVSIGARGSGTEFIVANLRRVTGMSFTPVLLNQQESAAALARGSLDAFFTLTGIPTPAITDLEQHTRIRLVPLTAQAQALAGLPTGYYLPATIPATTYGALPPCPTVVTPNLLLAREDVPEDVVETVTRTVFLEAPTIAADRPEARRINIRTGISTGPIPLHSGAARWFRALKR</sequence>